<reference evidence="2 3" key="1">
    <citation type="submission" date="2013-08" db="EMBL/GenBank/DDBJ databases">
        <authorList>
            <person name="Huang J."/>
            <person name="Wang G."/>
        </authorList>
    </citation>
    <scope>NUCLEOTIDE SEQUENCE [LARGE SCALE GENOMIC DNA]</scope>
    <source>
        <strain evidence="2 3">JSM 076056</strain>
    </source>
</reference>
<sequence>MNDVLAYLFAIVITMPIPTTLVVFFIARKFYRRGKPALRFAINTTVLVYILAVEVSLFVIFERSYFWYILLFLIVLLSMFVILQWKYKKDIYFMKAWKGFWRLSFFLFMMAYVGLTVYGVTERILAL</sequence>
<comment type="caution">
    <text evidence="2">The sequence shown here is derived from an EMBL/GenBank/DDBJ whole genome shotgun (WGS) entry which is preliminary data.</text>
</comment>
<evidence type="ECO:0000256" key="1">
    <source>
        <dbReference type="SAM" id="Phobius"/>
    </source>
</evidence>
<name>A0A0A5IBW1_9BACI</name>
<dbReference type="STRING" id="1385510.GCA_000425205_01221"/>
<gene>
    <name evidence="2" type="ORF">N781_12750</name>
</gene>
<feature type="transmembrane region" description="Helical" evidence="1">
    <location>
        <begin position="40"/>
        <end position="61"/>
    </location>
</feature>
<feature type="transmembrane region" description="Helical" evidence="1">
    <location>
        <begin position="99"/>
        <end position="120"/>
    </location>
</feature>
<dbReference type="RefSeq" id="WP_026799672.1">
    <property type="nucleotide sequence ID" value="NZ_AULI01000005.1"/>
</dbReference>
<dbReference type="EMBL" id="AVPE01000003">
    <property type="protein sequence ID" value="KGX93332.1"/>
    <property type="molecule type" value="Genomic_DNA"/>
</dbReference>
<evidence type="ECO:0000313" key="2">
    <source>
        <dbReference type="EMBL" id="KGX93332.1"/>
    </source>
</evidence>
<accession>A0A0A5IBW1</accession>
<organism evidence="2 3">
    <name type="scientific">Pontibacillus halophilus JSM 076056 = DSM 19796</name>
    <dbReference type="NCBI Taxonomy" id="1385510"/>
    <lineage>
        <taxon>Bacteria</taxon>
        <taxon>Bacillati</taxon>
        <taxon>Bacillota</taxon>
        <taxon>Bacilli</taxon>
        <taxon>Bacillales</taxon>
        <taxon>Bacillaceae</taxon>
        <taxon>Pontibacillus</taxon>
    </lineage>
</organism>
<dbReference type="eggNOG" id="ENOG5033HF9">
    <property type="taxonomic scope" value="Bacteria"/>
</dbReference>
<dbReference type="OrthoDB" id="2353183at2"/>
<keyword evidence="1" id="KW-0472">Membrane</keyword>
<dbReference type="AlphaFoldDB" id="A0A0A5IBW1"/>
<dbReference type="InterPro" id="IPR016945">
    <property type="entry name" value="UCP030092"/>
</dbReference>
<evidence type="ECO:0000313" key="3">
    <source>
        <dbReference type="Proteomes" id="UP000030528"/>
    </source>
</evidence>
<keyword evidence="3" id="KW-1185">Reference proteome</keyword>
<protein>
    <recommendedName>
        <fullName evidence="4">DUF3397 domain-containing protein</fullName>
    </recommendedName>
</protein>
<keyword evidence="1" id="KW-0812">Transmembrane</keyword>
<feature type="transmembrane region" description="Helical" evidence="1">
    <location>
        <begin position="6"/>
        <end position="28"/>
    </location>
</feature>
<dbReference type="Pfam" id="PF11877">
    <property type="entry name" value="DUF3397"/>
    <property type="match status" value="1"/>
</dbReference>
<evidence type="ECO:0008006" key="4">
    <source>
        <dbReference type="Google" id="ProtNLM"/>
    </source>
</evidence>
<keyword evidence="1" id="KW-1133">Transmembrane helix</keyword>
<dbReference type="PIRSF" id="PIRSF030092">
    <property type="entry name" value="UCP030092"/>
    <property type="match status" value="1"/>
</dbReference>
<dbReference type="Proteomes" id="UP000030528">
    <property type="component" value="Unassembled WGS sequence"/>
</dbReference>
<feature type="transmembrane region" description="Helical" evidence="1">
    <location>
        <begin position="67"/>
        <end position="87"/>
    </location>
</feature>
<proteinExistence type="predicted"/>
<dbReference type="InterPro" id="IPR024515">
    <property type="entry name" value="DUF3397"/>
</dbReference>